<sequence>MEQSVENEELVTPGRPRRMALRLAELRPIKPAELDMLQGMSDPNAPPSQAPPSAPSLLSEEEWARMQEEEQAEAAAHPRVEACSAGGSHTRSRPQQPSRGPRVSDVTRGARRRARSRHRARAWPSDPGGGIADTGVAVNGSAEAICPYADSHGGVQARL</sequence>
<proteinExistence type="predicted"/>
<feature type="region of interest" description="Disordered" evidence="1">
    <location>
        <begin position="32"/>
        <end position="135"/>
    </location>
</feature>
<dbReference type="EMBL" id="BOOG01000019">
    <property type="protein sequence ID" value="GIH70021.1"/>
    <property type="molecule type" value="Genomic_DNA"/>
</dbReference>
<feature type="compositionally biased region" description="Pro residues" evidence="1">
    <location>
        <begin position="44"/>
        <end position="54"/>
    </location>
</feature>
<comment type="caution">
    <text evidence="2">The sequence shown here is derived from an EMBL/GenBank/DDBJ whole genome shotgun (WGS) entry which is preliminary data.</text>
</comment>
<dbReference type="AlphaFoldDB" id="A0A8J3VZM2"/>
<evidence type="ECO:0000313" key="2">
    <source>
        <dbReference type="EMBL" id="GIH70021.1"/>
    </source>
</evidence>
<dbReference type="Proteomes" id="UP000610966">
    <property type="component" value="Unassembled WGS sequence"/>
</dbReference>
<keyword evidence="3" id="KW-1185">Reference proteome</keyword>
<evidence type="ECO:0000256" key="1">
    <source>
        <dbReference type="SAM" id="MobiDB-lite"/>
    </source>
</evidence>
<reference evidence="2" key="1">
    <citation type="submission" date="2021-01" db="EMBL/GenBank/DDBJ databases">
        <title>Whole genome shotgun sequence of Sphaerimonospora thailandensis NBRC 107569.</title>
        <authorList>
            <person name="Komaki H."/>
            <person name="Tamura T."/>
        </authorList>
    </citation>
    <scope>NUCLEOTIDE SEQUENCE</scope>
    <source>
        <strain evidence="2">NBRC 107569</strain>
    </source>
</reference>
<evidence type="ECO:0000313" key="3">
    <source>
        <dbReference type="Proteomes" id="UP000610966"/>
    </source>
</evidence>
<name>A0A8J3VZM2_9ACTN</name>
<accession>A0A8J3VZM2</accession>
<organism evidence="2 3">
    <name type="scientific">Sphaerimonospora thailandensis</name>
    <dbReference type="NCBI Taxonomy" id="795644"/>
    <lineage>
        <taxon>Bacteria</taxon>
        <taxon>Bacillati</taxon>
        <taxon>Actinomycetota</taxon>
        <taxon>Actinomycetes</taxon>
        <taxon>Streptosporangiales</taxon>
        <taxon>Streptosporangiaceae</taxon>
        <taxon>Sphaerimonospora</taxon>
    </lineage>
</organism>
<gene>
    <name evidence="2" type="ORF">Mth01_22740</name>
</gene>
<protein>
    <submittedName>
        <fullName evidence="2">Uncharacterized protein</fullName>
    </submittedName>
</protein>
<feature type="compositionally biased region" description="Basic residues" evidence="1">
    <location>
        <begin position="109"/>
        <end position="121"/>
    </location>
</feature>